<accession>A0ACA9JY76</accession>
<gene>
    <name evidence="1" type="ORF">ACOLOM_LOCUS277</name>
</gene>
<sequence>MKTLGLSERATQDLSKNRSYLQKNLLSRSHWSLLNVYDGFIGGRIKEIYWPLRMVLDFSHALYDTNSRSSIDSISVKSDDVNDIEKFQLPPDRNVWIMVIVNALVGTFLSDYLWLLSVLMTSPLVVTLGLSLTIPLALFGDSVFKGIIMSPGYWLGALLVVGGFLGVNLATVKENRREHRFTSLIDDECGDYDPVSPLN</sequence>
<evidence type="ECO:0000313" key="1">
    <source>
        <dbReference type="EMBL" id="CAG8441796.1"/>
    </source>
</evidence>
<protein>
    <submittedName>
        <fullName evidence="1">16646_t:CDS:1</fullName>
    </submittedName>
</protein>
<dbReference type="EMBL" id="CAJVPT010000273">
    <property type="protein sequence ID" value="CAG8441796.1"/>
    <property type="molecule type" value="Genomic_DNA"/>
</dbReference>
<reference evidence="1" key="1">
    <citation type="submission" date="2021-06" db="EMBL/GenBank/DDBJ databases">
        <authorList>
            <person name="Kallberg Y."/>
            <person name="Tangrot J."/>
            <person name="Rosling A."/>
        </authorList>
    </citation>
    <scope>NUCLEOTIDE SEQUENCE</scope>
    <source>
        <strain evidence="1">CL356</strain>
    </source>
</reference>
<dbReference type="Proteomes" id="UP000789525">
    <property type="component" value="Unassembled WGS sequence"/>
</dbReference>
<organism evidence="1 2">
    <name type="scientific">Acaulospora colombiana</name>
    <dbReference type="NCBI Taxonomy" id="27376"/>
    <lineage>
        <taxon>Eukaryota</taxon>
        <taxon>Fungi</taxon>
        <taxon>Fungi incertae sedis</taxon>
        <taxon>Mucoromycota</taxon>
        <taxon>Glomeromycotina</taxon>
        <taxon>Glomeromycetes</taxon>
        <taxon>Diversisporales</taxon>
        <taxon>Acaulosporaceae</taxon>
        <taxon>Acaulospora</taxon>
    </lineage>
</organism>
<keyword evidence="2" id="KW-1185">Reference proteome</keyword>
<evidence type="ECO:0000313" key="2">
    <source>
        <dbReference type="Proteomes" id="UP000789525"/>
    </source>
</evidence>
<proteinExistence type="predicted"/>
<name>A0ACA9JY76_9GLOM</name>
<comment type="caution">
    <text evidence="1">The sequence shown here is derived from an EMBL/GenBank/DDBJ whole genome shotgun (WGS) entry which is preliminary data.</text>
</comment>